<accession>A0A9Q0F4A7</accession>
<dbReference type="AlphaFoldDB" id="A0A9Q0F4A7"/>
<comment type="caution">
    <text evidence="2">The sequence shown here is derived from an EMBL/GenBank/DDBJ whole genome shotgun (WGS) entry which is preliminary data.</text>
</comment>
<sequence>MASSKKQVSLVVVMVVLVVAANFAHYAVGIPEINNNPAGVSDGSDEYLEVTYYNSLKNNNPLSDITLQLGGLPHPSHLTCIPTGHLCSKSSDCCSGKCVFFPPTRQVCARS</sequence>
<keyword evidence="1" id="KW-0732">Signal</keyword>
<dbReference type="Proteomes" id="UP001141552">
    <property type="component" value="Unassembled WGS sequence"/>
</dbReference>
<feature type="chain" id="PRO_5040253022" evidence="1">
    <location>
        <begin position="30"/>
        <end position="111"/>
    </location>
</feature>
<evidence type="ECO:0000313" key="3">
    <source>
        <dbReference type="Proteomes" id="UP001141552"/>
    </source>
</evidence>
<dbReference type="EMBL" id="JAKUCV010007469">
    <property type="protein sequence ID" value="KAJ4823371.1"/>
    <property type="molecule type" value="Genomic_DNA"/>
</dbReference>
<reference evidence="2" key="1">
    <citation type="submission" date="2022-02" db="EMBL/GenBank/DDBJ databases">
        <authorList>
            <person name="Henning P.M."/>
            <person name="McCubbin A.G."/>
            <person name="Shore J.S."/>
        </authorList>
    </citation>
    <scope>NUCLEOTIDE SEQUENCE</scope>
    <source>
        <strain evidence="2">F60SS</strain>
        <tissue evidence="2">Leaves</tissue>
    </source>
</reference>
<gene>
    <name evidence="2" type="ORF">Tsubulata_012880</name>
</gene>
<reference evidence="2" key="2">
    <citation type="journal article" date="2023" name="Plants (Basel)">
        <title>Annotation of the Turnera subulata (Passifloraceae) Draft Genome Reveals the S-Locus Evolved after the Divergence of Turneroideae from Passifloroideae in a Stepwise Manner.</title>
        <authorList>
            <person name="Henning P.M."/>
            <person name="Roalson E.H."/>
            <person name="Mir W."/>
            <person name="McCubbin A.G."/>
            <person name="Shore J.S."/>
        </authorList>
    </citation>
    <scope>NUCLEOTIDE SEQUENCE</scope>
    <source>
        <strain evidence="2">F60SS</strain>
    </source>
</reference>
<evidence type="ECO:0000313" key="2">
    <source>
        <dbReference type="EMBL" id="KAJ4823371.1"/>
    </source>
</evidence>
<proteinExistence type="predicted"/>
<protein>
    <submittedName>
        <fullName evidence="2">Uncharacterized protein</fullName>
    </submittedName>
</protein>
<evidence type="ECO:0000256" key="1">
    <source>
        <dbReference type="SAM" id="SignalP"/>
    </source>
</evidence>
<keyword evidence="3" id="KW-1185">Reference proteome</keyword>
<name>A0A9Q0F4A7_9ROSI</name>
<feature type="signal peptide" evidence="1">
    <location>
        <begin position="1"/>
        <end position="29"/>
    </location>
</feature>
<organism evidence="2 3">
    <name type="scientific">Turnera subulata</name>
    <dbReference type="NCBI Taxonomy" id="218843"/>
    <lineage>
        <taxon>Eukaryota</taxon>
        <taxon>Viridiplantae</taxon>
        <taxon>Streptophyta</taxon>
        <taxon>Embryophyta</taxon>
        <taxon>Tracheophyta</taxon>
        <taxon>Spermatophyta</taxon>
        <taxon>Magnoliopsida</taxon>
        <taxon>eudicotyledons</taxon>
        <taxon>Gunneridae</taxon>
        <taxon>Pentapetalae</taxon>
        <taxon>rosids</taxon>
        <taxon>fabids</taxon>
        <taxon>Malpighiales</taxon>
        <taxon>Passifloraceae</taxon>
        <taxon>Turnera</taxon>
    </lineage>
</organism>